<dbReference type="CDD" id="cd14359">
    <property type="entry name" value="UBA_AeNAC"/>
    <property type="match status" value="1"/>
</dbReference>
<dbReference type="GO" id="GO:0003723">
    <property type="term" value="F:RNA binding"/>
    <property type="evidence" value="ECO:0007669"/>
    <property type="project" value="UniProtKB-UniRule"/>
</dbReference>
<evidence type="ECO:0000256" key="4">
    <source>
        <dbReference type="HAMAP-Rule" id="MF_00814"/>
    </source>
</evidence>
<evidence type="ECO:0000256" key="3">
    <source>
        <dbReference type="ARBA" id="ARBA00022927"/>
    </source>
</evidence>
<keyword evidence="1 4" id="KW-0813">Transport</keyword>
<sequence length="120" mass="12951">MFPGMGGIGGRGMNPAKMKQMMKQMGIDIKELKDVQEVVIKTANSNIIIENANVSIMTVQGSETYQIVGDAKEVPRELEIPAEDIKLVMEQTGVSEDEARRALQNSNGDLAEAIVSLSSA</sequence>
<comment type="function">
    <text evidence="4">Contacts the emerging nascent chain on the ribosome.</text>
</comment>
<dbReference type="HAMAP" id="MF_00814">
    <property type="entry name" value="NAC_arch"/>
    <property type="match status" value="1"/>
</dbReference>
<organism evidence="7 8">
    <name type="scientific">Methanosarcina thermophila (strain ATCC 43570 / DSM 1825 / OCM 12 / VKM B-1830 / TM-1)</name>
    <dbReference type="NCBI Taxonomy" id="523844"/>
    <lineage>
        <taxon>Archaea</taxon>
        <taxon>Methanobacteriati</taxon>
        <taxon>Methanobacteriota</taxon>
        <taxon>Stenosarchaea group</taxon>
        <taxon>Methanomicrobia</taxon>
        <taxon>Methanosarcinales</taxon>
        <taxon>Methanosarcinaceae</taxon>
        <taxon>Methanosarcina</taxon>
    </lineage>
</organism>
<dbReference type="GO" id="GO:0015031">
    <property type="term" value="P:protein transport"/>
    <property type="evidence" value="ECO:0007669"/>
    <property type="project" value="UniProtKB-UniRule"/>
</dbReference>
<dbReference type="Pfam" id="PF19026">
    <property type="entry name" value="UBA_HYPK"/>
    <property type="match status" value="1"/>
</dbReference>
<keyword evidence="2 4" id="KW-0694">RNA-binding</keyword>
<dbReference type="GeneID" id="41603426"/>
<dbReference type="NCBIfam" id="TIGR00264">
    <property type="entry name" value="archaeal-type nascent polypeptide-associated complex protein"/>
    <property type="match status" value="1"/>
</dbReference>
<evidence type="ECO:0000313" key="7">
    <source>
        <dbReference type="EMBL" id="AKB12993.1"/>
    </source>
</evidence>
<dbReference type="KEGG" id="mthr:MSTHT_1235"/>
<dbReference type="PROSITE" id="PS51151">
    <property type="entry name" value="NAC_AB"/>
    <property type="match status" value="1"/>
</dbReference>
<evidence type="ECO:0000259" key="6">
    <source>
        <dbReference type="PROSITE" id="PS51151"/>
    </source>
</evidence>
<evidence type="ECO:0000256" key="1">
    <source>
        <dbReference type="ARBA" id="ARBA00022448"/>
    </source>
</evidence>
<name>A0A0E3KPL3_METTT</name>
<dbReference type="InterPro" id="IPR002715">
    <property type="entry name" value="Nas_poly-pep-assoc_cplx_dom"/>
</dbReference>
<dbReference type="PATRIC" id="fig|523844.20.peg.1562"/>
<dbReference type="AlphaFoldDB" id="A0A0E3KPL3"/>
<proteinExistence type="inferred from homology"/>
<evidence type="ECO:0000256" key="2">
    <source>
        <dbReference type="ARBA" id="ARBA00022884"/>
    </source>
</evidence>
<dbReference type="CDD" id="cd22054">
    <property type="entry name" value="NAC_NACA"/>
    <property type="match status" value="1"/>
</dbReference>
<dbReference type="SUPFAM" id="SSF46934">
    <property type="entry name" value="UBA-like"/>
    <property type="match status" value="1"/>
</dbReference>
<reference evidence="7 8" key="1">
    <citation type="submission" date="2014-07" db="EMBL/GenBank/DDBJ databases">
        <title>Methanogenic archaea and the global carbon cycle.</title>
        <authorList>
            <person name="Henriksen J.R."/>
            <person name="Luke J."/>
            <person name="Reinhart S."/>
            <person name="Benedict M.N."/>
            <person name="Youngblut N.D."/>
            <person name="Metcalf M.E."/>
            <person name="Whitaker R.J."/>
            <person name="Metcalf W.W."/>
        </authorList>
    </citation>
    <scope>NUCLEOTIDE SEQUENCE [LARGE SCALE GENOMIC DNA]</scope>
    <source>
        <strain evidence="8">ATCC 43570 / DSM 1825 / OCM 12 / VKM B-1830 / TM-1</strain>
    </source>
</reference>
<dbReference type="SMART" id="SM01407">
    <property type="entry name" value="NAC"/>
    <property type="match status" value="1"/>
</dbReference>
<dbReference type="Pfam" id="PF01849">
    <property type="entry name" value="NAC"/>
    <property type="match status" value="1"/>
</dbReference>
<comment type="subunit">
    <text evidence="4">Homodimer. Interacts with the ribosome. Binds ribosomal RNA.</text>
</comment>
<evidence type="ECO:0000256" key="5">
    <source>
        <dbReference type="NCBIfam" id="TIGR00264"/>
    </source>
</evidence>
<keyword evidence="3 4" id="KW-0653">Protein transport</keyword>
<feature type="domain" description="NAC-A/B" evidence="6">
    <location>
        <begin position="12"/>
        <end position="80"/>
    </location>
</feature>
<gene>
    <name evidence="4" type="primary">nac</name>
    <name evidence="7" type="ORF">MSTHT_1235</name>
</gene>
<dbReference type="InterPro" id="IPR044034">
    <property type="entry name" value="NAC-like_UBA"/>
</dbReference>
<dbReference type="EMBL" id="CP009501">
    <property type="protein sequence ID" value="AKB12993.1"/>
    <property type="molecule type" value="Genomic_DNA"/>
</dbReference>
<dbReference type="Gene3D" id="2.20.70.30">
    <property type="entry name" value="Nascent polypeptide-associated complex domain"/>
    <property type="match status" value="1"/>
</dbReference>
<accession>A0A0E3KPL3</accession>
<dbReference type="Proteomes" id="UP000066529">
    <property type="component" value="Chromosome"/>
</dbReference>
<dbReference type="InterPro" id="IPR009060">
    <property type="entry name" value="UBA-like_sf"/>
</dbReference>
<dbReference type="HOGENOM" id="CLU_146475_1_0_2"/>
<dbReference type="InterPro" id="IPR005231">
    <property type="entry name" value="NAC_arc"/>
</dbReference>
<protein>
    <recommendedName>
        <fullName evidence="4 5">Nascent polypeptide-associated complex protein</fullName>
    </recommendedName>
</protein>
<dbReference type="STRING" id="523844.MSTHT_1235"/>
<comment type="similarity">
    <text evidence="4">Belongs to the NAC-alpha family.</text>
</comment>
<dbReference type="OrthoDB" id="53273at2157"/>
<evidence type="ECO:0000313" key="8">
    <source>
        <dbReference type="Proteomes" id="UP000066529"/>
    </source>
</evidence>
<dbReference type="InterPro" id="IPR038187">
    <property type="entry name" value="NAC_A/B_dom_sf"/>
</dbReference>
<dbReference type="RefSeq" id="WP_048167083.1">
    <property type="nucleotide sequence ID" value="NZ_CP009501.1"/>
</dbReference>
<dbReference type="Gene3D" id="1.10.8.10">
    <property type="entry name" value="DNA helicase RuvA subunit, C-terminal domain"/>
    <property type="match status" value="1"/>
</dbReference>